<accession>A0A452TQ80</accession>
<organism evidence="17">
    <name type="scientific">Ursus maritimus</name>
    <name type="common">Polar bear</name>
    <name type="synonym">Thalarctos maritimus</name>
    <dbReference type="NCBI Taxonomy" id="29073"/>
    <lineage>
        <taxon>Eukaryota</taxon>
        <taxon>Metazoa</taxon>
        <taxon>Chordata</taxon>
        <taxon>Craniata</taxon>
        <taxon>Vertebrata</taxon>
        <taxon>Euteleostomi</taxon>
        <taxon>Mammalia</taxon>
        <taxon>Eutheria</taxon>
        <taxon>Laurasiatheria</taxon>
        <taxon>Carnivora</taxon>
        <taxon>Caniformia</taxon>
        <taxon>Ursidae</taxon>
        <taxon>Ursus</taxon>
    </lineage>
</organism>
<keyword evidence="5 14" id="KW-0240">DNA-directed RNA polymerase</keyword>
<reference evidence="17" key="1">
    <citation type="submission" date="2019-03" db="UniProtKB">
        <authorList>
            <consortium name="Ensembl"/>
        </authorList>
    </citation>
    <scope>IDENTIFICATION</scope>
</reference>
<feature type="compositionally biased region" description="Basic and acidic residues" evidence="15">
    <location>
        <begin position="1399"/>
        <end position="1410"/>
    </location>
</feature>
<dbReference type="Gene3D" id="1.10.132.30">
    <property type="match status" value="1"/>
</dbReference>
<evidence type="ECO:0000256" key="6">
    <source>
        <dbReference type="ARBA" id="ARBA00022553"/>
    </source>
</evidence>
<keyword evidence="13" id="KW-0539">Nucleus</keyword>
<evidence type="ECO:0000256" key="14">
    <source>
        <dbReference type="RuleBase" id="RU004279"/>
    </source>
</evidence>
<dbReference type="InterPro" id="IPR007083">
    <property type="entry name" value="RNA_pol_Rpb1_4"/>
</dbReference>
<evidence type="ECO:0000256" key="3">
    <source>
        <dbReference type="ARBA" id="ARBA00006460"/>
    </source>
</evidence>
<protein>
    <recommendedName>
        <fullName evidence="14">DNA-directed RNA polymerase subunit</fullName>
        <ecNumber evidence="14">2.7.7.6</ecNumber>
    </recommendedName>
</protein>
<dbReference type="InterPro" id="IPR000722">
    <property type="entry name" value="RNA_pol_asu"/>
</dbReference>
<feature type="compositionally biased region" description="Acidic residues" evidence="15">
    <location>
        <begin position="1372"/>
        <end position="1383"/>
    </location>
</feature>
<keyword evidence="8 14" id="KW-0548">Nucleotidyltransferase</keyword>
<keyword evidence="4" id="KW-0158">Chromosome</keyword>
<dbReference type="InterPro" id="IPR047107">
    <property type="entry name" value="DNA-dir_RNA_pol1_lsu_C"/>
</dbReference>
<dbReference type="EC" id="2.7.7.6" evidence="14"/>
<dbReference type="InterPro" id="IPR042102">
    <property type="entry name" value="RNA_pol_Rpb1_3_sf"/>
</dbReference>
<comment type="similarity">
    <text evidence="3 14">Belongs to the RNA polymerase beta' chain family.</text>
</comment>
<dbReference type="Gene3D" id="1.10.274.100">
    <property type="entry name" value="RNA polymerase Rpb1, domain 3"/>
    <property type="match status" value="1"/>
</dbReference>
<feature type="region of interest" description="Disordered" evidence="15">
    <location>
        <begin position="1277"/>
        <end position="1410"/>
    </location>
</feature>
<dbReference type="Pfam" id="PF00623">
    <property type="entry name" value="RNA_pol_Rpb1_2"/>
    <property type="match status" value="1"/>
</dbReference>
<dbReference type="FunFam" id="1.10.274.100:FF:000004">
    <property type="entry name" value="DNA-directed RNA polymerase subunit"/>
    <property type="match status" value="1"/>
</dbReference>
<evidence type="ECO:0000256" key="12">
    <source>
        <dbReference type="ARBA" id="ARBA00023163"/>
    </source>
</evidence>
<dbReference type="GO" id="GO:0005736">
    <property type="term" value="C:RNA polymerase I complex"/>
    <property type="evidence" value="ECO:0007669"/>
    <property type="project" value="UniProtKB-ARBA"/>
</dbReference>
<dbReference type="FunFam" id="4.10.860.120:FF:000006">
    <property type="entry name" value="DNA-directed RNA polymerase subunit"/>
    <property type="match status" value="1"/>
</dbReference>
<evidence type="ECO:0000256" key="15">
    <source>
        <dbReference type="SAM" id="MobiDB-lite"/>
    </source>
</evidence>
<dbReference type="InterPro" id="IPR045867">
    <property type="entry name" value="DNA-dir_RpoC_beta_prime"/>
</dbReference>
<dbReference type="GeneTree" id="ENSGT00920000149138"/>
<dbReference type="CDD" id="cd01435">
    <property type="entry name" value="RNAP_I_RPA1_N"/>
    <property type="match status" value="1"/>
</dbReference>
<dbReference type="Pfam" id="PF04997">
    <property type="entry name" value="RNA_pol_Rpb1_1"/>
    <property type="match status" value="1"/>
</dbReference>
<feature type="domain" description="RNA polymerase N-terminal" evidence="16">
    <location>
        <begin position="244"/>
        <end position="570"/>
    </location>
</feature>
<keyword evidence="12 14" id="KW-0804">Transcription</keyword>
<evidence type="ECO:0000259" key="16">
    <source>
        <dbReference type="SMART" id="SM00663"/>
    </source>
</evidence>
<dbReference type="InterPro" id="IPR006592">
    <property type="entry name" value="RNA_pol_N"/>
</dbReference>
<dbReference type="InterPro" id="IPR044893">
    <property type="entry name" value="RNA_pol_Rpb1_clamp_domain"/>
</dbReference>
<gene>
    <name evidence="17" type="primary">POLR1A</name>
</gene>
<dbReference type="PANTHER" id="PTHR19376">
    <property type="entry name" value="DNA-DIRECTED RNA POLYMERASE"/>
    <property type="match status" value="1"/>
</dbReference>
<evidence type="ECO:0000256" key="7">
    <source>
        <dbReference type="ARBA" id="ARBA00022679"/>
    </source>
</evidence>
<dbReference type="SMART" id="SM00663">
    <property type="entry name" value="RPOLA_N"/>
    <property type="match status" value="1"/>
</dbReference>
<dbReference type="Pfam" id="PF05000">
    <property type="entry name" value="RNA_pol_Rpb1_4"/>
    <property type="match status" value="1"/>
</dbReference>
<evidence type="ECO:0000313" key="17">
    <source>
        <dbReference type="Ensembl" id="ENSUMAP00000010355"/>
    </source>
</evidence>
<dbReference type="Gene3D" id="3.30.70.2850">
    <property type="match status" value="1"/>
</dbReference>
<comment type="catalytic activity">
    <reaction evidence="14">
        <text>RNA(n) + a ribonucleoside 5'-triphosphate = RNA(n+1) + diphosphate</text>
        <dbReference type="Rhea" id="RHEA:21248"/>
        <dbReference type="Rhea" id="RHEA-COMP:14527"/>
        <dbReference type="Rhea" id="RHEA-COMP:17342"/>
        <dbReference type="ChEBI" id="CHEBI:33019"/>
        <dbReference type="ChEBI" id="CHEBI:61557"/>
        <dbReference type="ChEBI" id="CHEBI:140395"/>
        <dbReference type="EC" id="2.7.7.6"/>
    </reaction>
</comment>
<keyword evidence="10" id="KW-0862">Zinc</keyword>
<evidence type="ECO:0000256" key="10">
    <source>
        <dbReference type="ARBA" id="ARBA00022833"/>
    </source>
</evidence>
<evidence type="ECO:0000256" key="5">
    <source>
        <dbReference type="ARBA" id="ARBA00022478"/>
    </source>
</evidence>
<dbReference type="InterPro" id="IPR015699">
    <property type="entry name" value="DNA-dir_RNA_pol1_lsu_N"/>
</dbReference>
<evidence type="ECO:0000256" key="13">
    <source>
        <dbReference type="ARBA" id="ARBA00023242"/>
    </source>
</evidence>
<dbReference type="PANTHER" id="PTHR19376:SF11">
    <property type="entry name" value="DNA-DIRECTED RNA POLYMERASE I SUBUNIT RPA1"/>
    <property type="match status" value="1"/>
</dbReference>
<dbReference type="Ensembl" id="ENSUMAT00000012358.1">
    <property type="protein sequence ID" value="ENSUMAP00000010355.1"/>
    <property type="gene ID" value="ENSUMAG00000006700.1"/>
</dbReference>
<dbReference type="Gene3D" id="1.10.357.120">
    <property type="match status" value="1"/>
</dbReference>
<dbReference type="Pfam" id="PF04983">
    <property type="entry name" value="RNA_pol_Rpb1_3"/>
    <property type="match status" value="1"/>
</dbReference>
<dbReference type="GO" id="GO:0003677">
    <property type="term" value="F:DNA binding"/>
    <property type="evidence" value="ECO:0007669"/>
    <property type="project" value="InterPro"/>
</dbReference>
<dbReference type="Gene3D" id="2.40.40.20">
    <property type="match status" value="1"/>
</dbReference>
<feature type="compositionally biased region" description="Acidic residues" evidence="15">
    <location>
        <begin position="1305"/>
        <end position="1325"/>
    </location>
</feature>
<keyword evidence="7 14" id="KW-0808">Transferase</keyword>
<dbReference type="GO" id="GO:0046872">
    <property type="term" value="F:metal ion binding"/>
    <property type="evidence" value="ECO:0007669"/>
    <property type="project" value="UniProtKB-KW"/>
</dbReference>
<dbReference type="CDD" id="cd02735">
    <property type="entry name" value="RNAP_I_Rpa1_C"/>
    <property type="match status" value="1"/>
</dbReference>
<name>A0A452TQ80_URSMA</name>
<comment type="subcellular location">
    <subcellularLocation>
        <location evidence="2">Chromosome</location>
    </subcellularLocation>
    <subcellularLocation>
        <location evidence="1">Nucleus</location>
    </subcellularLocation>
</comment>
<evidence type="ECO:0000256" key="9">
    <source>
        <dbReference type="ARBA" id="ARBA00022723"/>
    </source>
</evidence>
<keyword evidence="11" id="KW-0460">Magnesium</keyword>
<evidence type="ECO:0000256" key="11">
    <source>
        <dbReference type="ARBA" id="ARBA00022842"/>
    </source>
</evidence>
<feature type="compositionally biased region" description="Acidic residues" evidence="15">
    <location>
        <begin position="1335"/>
        <end position="1357"/>
    </location>
</feature>
<dbReference type="FunFam" id="1.10.132.30:FF:000004">
    <property type="entry name" value="DNA-directed RNA polymerase subunit"/>
    <property type="match status" value="1"/>
</dbReference>
<proteinExistence type="inferred from homology"/>
<dbReference type="Gene3D" id="3.30.1490.180">
    <property type="entry name" value="RNA polymerase ii"/>
    <property type="match status" value="1"/>
</dbReference>
<evidence type="ECO:0000256" key="8">
    <source>
        <dbReference type="ARBA" id="ARBA00022695"/>
    </source>
</evidence>
<dbReference type="InterPro" id="IPR007080">
    <property type="entry name" value="RNA_pol_Rpb1_1"/>
</dbReference>
<feature type="compositionally biased region" description="Basic and acidic residues" evidence="15">
    <location>
        <begin position="1289"/>
        <end position="1304"/>
    </location>
</feature>
<keyword evidence="6" id="KW-0597">Phosphoprotein</keyword>
<dbReference type="FunFam" id="3.30.1490.180:FF:000003">
    <property type="entry name" value="DNA-directed RNA polymerase subunit"/>
    <property type="match status" value="1"/>
</dbReference>
<evidence type="ECO:0000256" key="4">
    <source>
        <dbReference type="ARBA" id="ARBA00022454"/>
    </source>
</evidence>
<comment type="function">
    <text evidence="14">DNA-dependent RNA polymerase catalyzes the transcription of DNA into RNA using the four ribonucleoside triphosphates as substrates.</text>
</comment>
<dbReference type="SUPFAM" id="SSF64484">
    <property type="entry name" value="beta and beta-prime subunits of DNA dependent RNA-polymerase"/>
    <property type="match status" value="1"/>
</dbReference>
<dbReference type="InterPro" id="IPR038120">
    <property type="entry name" value="Rpb1_funnel_sf"/>
</dbReference>
<dbReference type="Pfam" id="PF04998">
    <property type="entry name" value="RNA_pol_Rpb1_5"/>
    <property type="match status" value="1"/>
</dbReference>
<evidence type="ECO:0000256" key="1">
    <source>
        <dbReference type="ARBA" id="ARBA00004123"/>
    </source>
</evidence>
<dbReference type="Gene3D" id="4.10.860.120">
    <property type="entry name" value="RNA polymerase II, clamp domain"/>
    <property type="match status" value="1"/>
</dbReference>
<evidence type="ECO:0000256" key="2">
    <source>
        <dbReference type="ARBA" id="ARBA00004286"/>
    </source>
</evidence>
<dbReference type="InterPro" id="IPR007081">
    <property type="entry name" value="RNA_pol_Rpb1_5"/>
</dbReference>
<dbReference type="GO" id="GO:0006351">
    <property type="term" value="P:DNA-templated transcription"/>
    <property type="evidence" value="ECO:0007669"/>
    <property type="project" value="InterPro"/>
</dbReference>
<dbReference type="InterPro" id="IPR007066">
    <property type="entry name" value="RNA_pol_Rpb1_3"/>
</dbReference>
<dbReference type="Gene3D" id="6.10.250.2940">
    <property type="match status" value="1"/>
</dbReference>
<dbReference type="GO" id="GO:0005694">
    <property type="term" value="C:chromosome"/>
    <property type="evidence" value="ECO:0007669"/>
    <property type="project" value="UniProtKB-SubCell"/>
</dbReference>
<sequence>MLGSKNMPWRRLQGISFGMYSADELKKLSVKSITNPRYLDSLGNPSVNGLYDLALGPADSKEVCSTCVQDFSNCSGHLGHIELPLTVYNPLLFDKLYLLLRGSCLNCHMLTCPRAVIHLLVCQLRVLEVGALQAVFELERILNRFLEENADPTAFEIQEELEQYTVKNVCESKSKLIAYFWKAHMTAKRCPHCKTGRSVVRKEHNSKLTVTYPAMVHKKADQKDTEPLGKQAGPWDRCVLNLGNTWSLSRFSPVCVWYRPVNRLGDQMFTNGQTVNLQAVMKDMVLIRKLLALMAQEQELPYSSVVLDRSFLSMLPGQSLTDKLYNIWIRLQSHVNIVFDSEMDKLMMEKYPGIRQILEKKDGLFRKHMMGKRVDYAARSVICPDMYINTNEIGIPMVFATKLTYPQPVTPWNVQELRQAVINGPNVHPGASMVINEDGSRTALSAVDLTQREAVAKQLLTPAMGVCRHVENGDILLRNRQPTLHRPSIQAHHARILPEEKVLRLHYANCKAYNADFDGDEMNAHFPQSELGRAEAYVLACTDQQYLVPKDGQPLAGLIQDHMVSGANMTIRGCFFTREQYMELLYRGLTDKVGRVKLFPPAILKPFPLWTGKQVVSTLLINIIPEDHIPLSLSGKAKISGKAWVQESPRPVPGFNPDSMCESQVIIREGELLCGVLDKAHYGSSAYGLVHCCYEIYGGETSGKVLTCLLYRGFTLGVEDILVKPKADVKRHRVIEESTHCGPRAVRAALNLPEAASCDEVRGKWQDAHLGKDQRDFNMIDLKFKEEVNHYSNEINKACMPFGLHRQFPENNLQMMVQSGAKGSTVNTMQISCLLGQIELEGRRPPLMASGKSLPCFEPYEFTPRAGGFVTGRFLTGIKPPEFFFHCMAGREGLVDTAVKTSRSGYLQRCIIKHLEGLVVQYDLTVRDSDGSVVQFLYGEDGLDIPKTQFLQPKQFPFLASNYEVIMKSKHLHEVLSRADPQKALRHFRAIKKWQSKHSNALLRRGAFLNYSQKIQAAVKALNLEGGNQNGRSLGTHQLWGELDEQSRRKYQKKAAPCPDPSLAVWRPDIYFASVSETFEKKMDDYSLEWASQAERSYEKSELSLDRLRTLLQLKWQRSLCDPGEAVGLLAAQSIGEPSTQMTLNTFHFAGRGEMNVTLGIPRLREILMVASANIKTPMMSVPVLNTKKALKRVKSLKKQLTRVCLGEVLEKIDVQESFCIGDKQDKFQVYQLRFQFLPHAYYQQEKCLRPQDILHFVETRFFKILMESLRKKNSKASAFRSVNTRRATQRDLDNSGESERNHEGDEEEEGPIVDAEAEEGDADASDAKRKEKQEEEVDYESEEEEVEEENNDEDVQEEGHISANGARKEQDEEVGSGPEEDSPPAAPLTQPRNSTRSGEPRGAEAVERRVQAVRESHPFIEDYQYDSEESLWCQVTVKLPLMKINFDMSSVVMSLAQSAVVYATKGITRCLLNETTNKKNEKELVLNTEGINLPELFKYAEVLDLRRLYSNDIHAMASTYGIEAALRVIEKEIRDVFAVYGIAVDPRHLSLVADYMCFEGVYKPLNRFGIRSNSSPLQQMTFETSFQFLKQATMMGSHDELRSPSACLVVGKVVRGGTGLFELKQPLR</sequence>
<dbReference type="GO" id="GO:0003899">
    <property type="term" value="F:DNA-directed RNA polymerase activity"/>
    <property type="evidence" value="ECO:0007669"/>
    <property type="project" value="UniProtKB-EC"/>
</dbReference>
<keyword evidence="9" id="KW-0479">Metal-binding</keyword>